<keyword evidence="2" id="KW-0472">Membrane</keyword>
<comment type="caution">
    <text evidence="4">The sequence shown here is derived from an EMBL/GenBank/DDBJ whole genome shotgun (WGS) entry which is preliminary data.</text>
</comment>
<dbReference type="AlphaFoldDB" id="A0A074MKV9"/>
<gene>
    <name evidence="4" type="ORF">EH32_14710</name>
</gene>
<dbReference type="KEGG" id="elq:Ga0102493_112331"/>
<evidence type="ECO:0000259" key="3">
    <source>
        <dbReference type="Pfam" id="PF05569"/>
    </source>
</evidence>
<feature type="transmembrane region" description="Helical" evidence="2">
    <location>
        <begin position="6"/>
        <end position="22"/>
    </location>
</feature>
<evidence type="ECO:0000313" key="4">
    <source>
        <dbReference type="EMBL" id="KEO92508.1"/>
    </source>
</evidence>
<name>A0A074MKV9_9SPHN</name>
<protein>
    <recommendedName>
        <fullName evidence="3">Peptidase M56 domain-containing protein</fullName>
    </recommendedName>
</protein>
<dbReference type="CDD" id="cd07341">
    <property type="entry name" value="M56_BlaR1_MecR1_like"/>
    <property type="match status" value="1"/>
</dbReference>
<reference evidence="4 5" key="1">
    <citation type="submission" date="2014-04" db="EMBL/GenBank/DDBJ databases">
        <title>A comprehensive comparison of genomes of Erythrobacter spp. Strains.</title>
        <authorList>
            <person name="Zheng Q."/>
        </authorList>
    </citation>
    <scope>NUCLEOTIDE SEQUENCE [LARGE SCALE GENOMIC DNA]</scope>
    <source>
        <strain evidence="4 5">DSM 8509</strain>
    </source>
</reference>
<feature type="transmembrane region" description="Helical" evidence="2">
    <location>
        <begin position="107"/>
        <end position="126"/>
    </location>
</feature>
<dbReference type="InterPro" id="IPR008756">
    <property type="entry name" value="Peptidase_M56"/>
</dbReference>
<dbReference type="RefSeq" id="WP_051698141.1">
    <property type="nucleotide sequence ID" value="NZ_CP017057.1"/>
</dbReference>
<feature type="compositionally biased region" description="Pro residues" evidence="1">
    <location>
        <begin position="346"/>
        <end position="366"/>
    </location>
</feature>
<dbReference type="InterPro" id="IPR052173">
    <property type="entry name" value="Beta-lactam_resp_regulator"/>
</dbReference>
<dbReference type="PANTHER" id="PTHR34978">
    <property type="entry name" value="POSSIBLE SENSOR-TRANSDUCER PROTEIN BLAR"/>
    <property type="match status" value="1"/>
</dbReference>
<dbReference type="Pfam" id="PF05569">
    <property type="entry name" value="Peptidase_M56"/>
    <property type="match status" value="1"/>
</dbReference>
<sequence length="567" mass="61192">MSGWLIDTLIWTGVLIALVLVIRRPVAKAFGPGMAYALWALPMGRLVMPPITLPAWLAPEKPVAVEAGPPANSVDFAPVAFEPAAMAEPAEEASAPLPELGAIDWEWLASATLALWLAGAAVFLAIRFRHYFALRDELIEEGREVGRIAGPIAPIRLLETEGTRAPLAFGVLDPVIALPPDFMAQPDRTARDLALEHELAHHRGLDLIINVAVQPLFALHWFNPLGRYGWLALRRDQEAACDARVLAARGQRERAAYARLIASFAAGPNVALAAPMACPVLGEQSIIHRLRSLKMSDLSPRRRLAGRLALGAAVLALPLTASISYAEASAPEAPVAPEAPQTPGDAPQPPQPPAPPQPPEAPPAPAPEAIETVDPDTATPQVFYEEESEYVTISEDKNGKRRKVIIKRVTDGDGKTVSKDERAIALGTHTEVIRAKRADGEMSEEEIEAIMVEVREGLAAADRALKDVPAIVAEAMAEAGSDTMVKQRTVIEMKCDPASDEVATTSTDADGVTVVRLCQPRVMEQALEGIREARRSIAENHEMSASMRKKVLRELDRQIDSWEDAAS</sequence>
<accession>A0A074MKV9</accession>
<keyword evidence="5" id="KW-1185">Reference proteome</keyword>
<feature type="transmembrane region" description="Helical" evidence="2">
    <location>
        <begin position="304"/>
        <end position="326"/>
    </location>
</feature>
<dbReference type="OrthoDB" id="1628901at2"/>
<feature type="compositionally biased region" description="Low complexity" evidence="1">
    <location>
        <begin position="332"/>
        <end position="345"/>
    </location>
</feature>
<evidence type="ECO:0000256" key="2">
    <source>
        <dbReference type="SAM" id="Phobius"/>
    </source>
</evidence>
<feature type="transmembrane region" description="Helical" evidence="2">
    <location>
        <begin position="34"/>
        <end position="57"/>
    </location>
</feature>
<keyword evidence="2" id="KW-0812">Transmembrane</keyword>
<keyword evidence="2" id="KW-1133">Transmembrane helix</keyword>
<dbReference type="EMBL" id="JMIX01000009">
    <property type="protein sequence ID" value="KEO92508.1"/>
    <property type="molecule type" value="Genomic_DNA"/>
</dbReference>
<evidence type="ECO:0000313" key="5">
    <source>
        <dbReference type="Proteomes" id="UP000027866"/>
    </source>
</evidence>
<feature type="domain" description="Peptidase M56" evidence="3">
    <location>
        <begin position="7"/>
        <end position="291"/>
    </location>
</feature>
<proteinExistence type="predicted"/>
<evidence type="ECO:0000256" key="1">
    <source>
        <dbReference type="SAM" id="MobiDB-lite"/>
    </source>
</evidence>
<feature type="region of interest" description="Disordered" evidence="1">
    <location>
        <begin position="332"/>
        <end position="372"/>
    </location>
</feature>
<organism evidence="4 5">
    <name type="scientific">Erythrobacter litoralis</name>
    <dbReference type="NCBI Taxonomy" id="39960"/>
    <lineage>
        <taxon>Bacteria</taxon>
        <taxon>Pseudomonadati</taxon>
        <taxon>Pseudomonadota</taxon>
        <taxon>Alphaproteobacteria</taxon>
        <taxon>Sphingomonadales</taxon>
        <taxon>Erythrobacteraceae</taxon>
        <taxon>Erythrobacter/Porphyrobacter group</taxon>
        <taxon>Erythrobacter</taxon>
    </lineage>
</organism>
<dbReference type="PATRIC" id="fig|39960.10.peg.1426"/>
<dbReference type="PANTHER" id="PTHR34978:SF3">
    <property type="entry name" value="SLR0241 PROTEIN"/>
    <property type="match status" value="1"/>
</dbReference>
<dbReference type="Proteomes" id="UP000027866">
    <property type="component" value="Unassembled WGS sequence"/>
</dbReference>